<keyword evidence="6 8" id="KW-0067">ATP-binding</keyword>
<dbReference type="FunCoup" id="A0A5R8QA14">
    <property type="interactions" value="314"/>
</dbReference>
<comment type="caution">
    <text evidence="10">The sequence shown here is derived from an EMBL/GenBank/DDBJ whole genome shotgun (WGS) entry which is preliminary data.</text>
</comment>
<evidence type="ECO:0000256" key="2">
    <source>
        <dbReference type="ARBA" id="ARBA00022490"/>
    </source>
</evidence>
<name>A0A5R8QA14_9FIRM</name>
<evidence type="ECO:0000256" key="6">
    <source>
        <dbReference type="ARBA" id="ARBA00022840"/>
    </source>
</evidence>
<comment type="catalytic activity">
    <reaction evidence="8">
        <text>3'-dephospho-CoA + ATP = ADP + CoA + H(+)</text>
        <dbReference type="Rhea" id="RHEA:18245"/>
        <dbReference type="ChEBI" id="CHEBI:15378"/>
        <dbReference type="ChEBI" id="CHEBI:30616"/>
        <dbReference type="ChEBI" id="CHEBI:57287"/>
        <dbReference type="ChEBI" id="CHEBI:57328"/>
        <dbReference type="ChEBI" id="CHEBI:456216"/>
        <dbReference type="EC" id="2.7.1.24"/>
    </reaction>
</comment>
<evidence type="ECO:0000256" key="8">
    <source>
        <dbReference type="HAMAP-Rule" id="MF_00376"/>
    </source>
</evidence>
<protein>
    <recommendedName>
        <fullName evidence="8 9">Dephospho-CoA kinase</fullName>
        <ecNumber evidence="8 9">2.7.1.24</ecNumber>
    </recommendedName>
    <alternativeName>
        <fullName evidence="8">Dephosphocoenzyme A kinase</fullName>
    </alternativeName>
</protein>
<comment type="pathway">
    <text evidence="8">Cofactor biosynthesis; coenzyme A biosynthesis; CoA from (R)-pantothenate: step 5/5.</text>
</comment>
<keyword evidence="3 8" id="KW-0808">Transferase</keyword>
<evidence type="ECO:0000313" key="11">
    <source>
        <dbReference type="Proteomes" id="UP000306912"/>
    </source>
</evidence>
<dbReference type="Gene3D" id="3.40.50.300">
    <property type="entry name" value="P-loop containing nucleotide triphosphate hydrolases"/>
    <property type="match status" value="1"/>
</dbReference>
<feature type="binding site" evidence="8">
    <location>
        <begin position="13"/>
        <end position="18"/>
    </location>
    <ligand>
        <name>ATP</name>
        <dbReference type="ChEBI" id="CHEBI:30616"/>
    </ligand>
</feature>
<organism evidence="10 11">
    <name type="scientific">Culicoidibacter larvae</name>
    <dbReference type="NCBI Taxonomy" id="2579976"/>
    <lineage>
        <taxon>Bacteria</taxon>
        <taxon>Bacillati</taxon>
        <taxon>Bacillota</taxon>
        <taxon>Culicoidibacteria</taxon>
        <taxon>Culicoidibacterales</taxon>
        <taxon>Culicoidibacteraceae</taxon>
        <taxon>Culicoidibacter</taxon>
    </lineage>
</organism>
<dbReference type="GO" id="GO:0005737">
    <property type="term" value="C:cytoplasm"/>
    <property type="evidence" value="ECO:0007669"/>
    <property type="project" value="UniProtKB-SubCell"/>
</dbReference>
<dbReference type="HAMAP" id="MF_00376">
    <property type="entry name" value="Dephospho_CoA_kinase"/>
    <property type="match status" value="1"/>
</dbReference>
<dbReference type="FunFam" id="3.40.50.300:FF:000991">
    <property type="entry name" value="Dephospho-CoA kinase"/>
    <property type="match status" value="1"/>
</dbReference>
<dbReference type="AlphaFoldDB" id="A0A5R8QA14"/>
<proteinExistence type="inferred from homology"/>
<evidence type="ECO:0000256" key="5">
    <source>
        <dbReference type="ARBA" id="ARBA00022777"/>
    </source>
</evidence>
<dbReference type="SUPFAM" id="SSF52540">
    <property type="entry name" value="P-loop containing nucleoside triphosphate hydrolases"/>
    <property type="match status" value="1"/>
</dbReference>
<accession>A0A5R8QA14</accession>
<evidence type="ECO:0000256" key="3">
    <source>
        <dbReference type="ARBA" id="ARBA00022679"/>
    </source>
</evidence>
<dbReference type="EC" id="2.7.1.24" evidence="8 9"/>
<evidence type="ECO:0000256" key="7">
    <source>
        <dbReference type="ARBA" id="ARBA00022993"/>
    </source>
</evidence>
<dbReference type="GO" id="GO:0015937">
    <property type="term" value="P:coenzyme A biosynthetic process"/>
    <property type="evidence" value="ECO:0007669"/>
    <property type="project" value="UniProtKB-UniRule"/>
</dbReference>
<dbReference type="InterPro" id="IPR001977">
    <property type="entry name" value="Depp_CoAkinase"/>
</dbReference>
<dbReference type="UniPathway" id="UPA00241">
    <property type="reaction ID" value="UER00356"/>
</dbReference>
<dbReference type="Proteomes" id="UP000306912">
    <property type="component" value="Unassembled WGS sequence"/>
</dbReference>
<keyword evidence="4 8" id="KW-0547">Nucleotide-binding</keyword>
<comment type="subcellular location">
    <subcellularLocation>
        <location evidence="8">Cytoplasm</location>
    </subcellularLocation>
</comment>
<evidence type="ECO:0000313" key="10">
    <source>
        <dbReference type="EMBL" id="TLG72489.1"/>
    </source>
</evidence>
<dbReference type="OrthoDB" id="9812943at2"/>
<gene>
    <name evidence="8" type="primary">coaE</name>
    <name evidence="10" type="ORF">FEZ08_08865</name>
</gene>
<keyword evidence="7 8" id="KW-0173">Coenzyme A biosynthesis</keyword>
<keyword evidence="5 8" id="KW-0418">Kinase</keyword>
<keyword evidence="2 8" id="KW-0963">Cytoplasm</keyword>
<dbReference type="PANTHER" id="PTHR10695">
    <property type="entry name" value="DEPHOSPHO-COA KINASE-RELATED"/>
    <property type="match status" value="1"/>
</dbReference>
<evidence type="ECO:0000256" key="9">
    <source>
        <dbReference type="NCBIfam" id="TIGR00152"/>
    </source>
</evidence>
<dbReference type="InterPro" id="IPR027417">
    <property type="entry name" value="P-loop_NTPase"/>
</dbReference>
<dbReference type="GO" id="GO:0004140">
    <property type="term" value="F:dephospho-CoA kinase activity"/>
    <property type="evidence" value="ECO:0007669"/>
    <property type="project" value="UniProtKB-UniRule"/>
</dbReference>
<keyword evidence="11" id="KW-1185">Reference proteome</keyword>
<dbReference type="Pfam" id="PF01121">
    <property type="entry name" value="CoaE"/>
    <property type="match status" value="1"/>
</dbReference>
<dbReference type="CDD" id="cd02022">
    <property type="entry name" value="DPCK"/>
    <property type="match status" value="1"/>
</dbReference>
<evidence type="ECO:0000256" key="4">
    <source>
        <dbReference type="ARBA" id="ARBA00022741"/>
    </source>
</evidence>
<comment type="function">
    <text evidence="8">Catalyzes the phosphorylation of the 3'-hydroxyl group of dephosphocoenzyme A to form coenzyme A.</text>
</comment>
<comment type="similarity">
    <text evidence="1 8">Belongs to the CoaE family.</text>
</comment>
<sequence>MKRAVIGLTGGIASGKTTVANMLEEFGYYVLDSDKIAHQAMHDSKIKKQIDETFGDIAFDSKGEVDRKFLGSVVFKDPIQLAKLNSIIHPYVYHHLEHMIASRHNAIVFVDVPLLFEAKFTTLTDKNIVVYAPKEIQIQRLMDRNDFTEEQALERIEAQMPIDEKRDLADFVVDNSGRLMDTRKQLLHMLPHIAE</sequence>
<dbReference type="GO" id="GO:0005524">
    <property type="term" value="F:ATP binding"/>
    <property type="evidence" value="ECO:0007669"/>
    <property type="project" value="UniProtKB-UniRule"/>
</dbReference>
<evidence type="ECO:0000256" key="1">
    <source>
        <dbReference type="ARBA" id="ARBA00009018"/>
    </source>
</evidence>
<reference evidence="10 11" key="1">
    <citation type="submission" date="2019-05" db="EMBL/GenBank/DDBJ databases">
        <title>Culicoidintestinum kansasii gen. nov., sp. nov. from the gastrointestinal tract of the biting midge, Culicoides sonorensis.</title>
        <authorList>
            <person name="Neupane S."/>
            <person name="Ghosh A."/>
            <person name="Gunther S."/>
            <person name="Martin K."/>
            <person name="Zurek L."/>
        </authorList>
    </citation>
    <scope>NUCLEOTIDE SEQUENCE [LARGE SCALE GENOMIC DNA]</scope>
    <source>
        <strain evidence="10 11">CS-1</strain>
    </source>
</reference>
<dbReference type="RefSeq" id="WP_138191503.1">
    <property type="nucleotide sequence ID" value="NZ_VBWP01000008.1"/>
</dbReference>
<dbReference type="InParanoid" id="A0A5R8QA14"/>
<dbReference type="PROSITE" id="PS51219">
    <property type="entry name" value="DPCK"/>
    <property type="match status" value="1"/>
</dbReference>
<dbReference type="PANTHER" id="PTHR10695:SF46">
    <property type="entry name" value="BIFUNCTIONAL COENZYME A SYNTHASE-RELATED"/>
    <property type="match status" value="1"/>
</dbReference>
<dbReference type="EMBL" id="VBWP01000008">
    <property type="protein sequence ID" value="TLG72489.1"/>
    <property type="molecule type" value="Genomic_DNA"/>
</dbReference>
<dbReference type="NCBIfam" id="TIGR00152">
    <property type="entry name" value="dephospho-CoA kinase"/>
    <property type="match status" value="1"/>
</dbReference>